<dbReference type="Pfam" id="PF03457">
    <property type="entry name" value="HA"/>
    <property type="match status" value="4"/>
</dbReference>
<gene>
    <name evidence="3" type="ORF">SAMN02910406_00020</name>
</gene>
<organism evidence="3 4">
    <name type="scientific">Ruminococcus albus</name>
    <dbReference type="NCBI Taxonomy" id="1264"/>
    <lineage>
        <taxon>Bacteria</taxon>
        <taxon>Bacillati</taxon>
        <taxon>Bacillota</taxon>
        <taxon>Clostridia</taxon>
        <taxon>Eubacteriales</taxon>
        <taxon>Oscillospiraceae</taxon>
        <taxon>Ruminococcus</taxon>
    </lineage>
</organism>
<dbReference type="InterPro" id="IPR001650">
    <property type="entry name" value="Helicase_C-like"/>
</dbReference>
<feature type="domain" description="Helicase C-terminal" evidence="2">
    <location>
        <begin position="215"/>
        <end position="384"/>
    </location>
</feature>
<dbReference type="GO" id="GO:0003677">
    <property type="term" value="F:DNA binding"/>
    <property type="evidence" value="ECO:0007669"/>
    <property type="project" value="InterPro"/>
</dbReference>
<name>A0A1I1CUR0_RUMAL</name>
<dbReference type="GO" id="GO:0005524">
    <property type="term" value="F:ATP binding"/>
    <property type="evidence" value="ECO:0007669"/>
    <property type="project" value="InterPro"/>
</dbReference>
<protein>
    <submittedName>
        <fullName evidence="3">Superfamily II DNA or RNA helicase</fullName>
    </submittedName>
</protein>
<keyword evidence="3" id="KW-0067">ATP-binding</keyword>
<accession>A0A1I1CUR0</accession>
<dbReference type="EMBL" id="FOKQ01000001">
    <property type="protein sequence ID" value="SFB66264.1"/>
    <property type="molecule type" value="Genomic_DNA"/>
</dbReference>
<dbReference type="GO" id="GO:0004386">
    <property type="term" value="F:helicase activity"/>
    <property type="evidence" value="ECO:0007669"/>
    <property type="project" value="UniProtKB-KW"/>
</dbReference>
<dbReference type="InterPro" id="IPR005114">
    <property type="entry name" value="Helicase_assoc"/>
</dbReference>
<dbReference type="Pfam" id="PF04851">
    <property type="entry name" value="ResIII"/>
    <property type="match status" value="1"/>
</dbReference>
<dbReference type="OrthoDB" id="9802848at2"/>
<dbReference type="PANTHER" id="PTHR33418">
    <property type="entry name" value="HELICASE-ASSOCIATED"/>
    <property type="match status" value="1"/>
</dbReference>
<dbReference type="InterPro" id="IPR014001">
    <property type="entry name" value="Helicase_ATP-bd"/>
</dbReference>
<dbReference type="GO" id="GO:0016787">
    <property type="term" value="F:hydrolase activity"/>
    <property type="evidence" value="ECO:0007669"/>
    <property type="project" value="InterPro"/>
</dbReference>
<proteinExistence type="predicted"/>
<dbReference type="Pfam" id="PF00271">
    <property type="entry name" value="Helicase_C"/>
    <property type="match status" value="1"/>
</dbReference>
<evidence type="ECO:0000313" key="4">
    <source>
        <dbReference type="Proteomes" id="UP000182192"/>
    </source>
</evidence>
<keyword evidence="3" id="KW-0347">Helicase</keyword>
<dbReference type="InterPro" id="IPR006935">
    <property type="entry name" value="Helicase/UvrB_N"/>
</dbReference>
<feature type="domain" description="Helicase ATP-binding" evidence="1">
    <location>
        <begin position="15"/>
        <end position="151"/>
    </location>
</feature>
<keyword evidence="3" id="KW-0378">Hydrolase</keyword>
<dbReference type="AlphaFoldDB" id="A0A1I1CUR0"/>
<dbReference type="PROSITE" id="PS51192">
    <property type="entry name" value="HELICASE_ATP_BIND_1"/>
    <property type="match status" value="1"/>
</dbReference>
<evidence type="ECO:0000259" key="1">
    <source>
        <dbReference type="PROSITE" id="PS51192"/>
    </source>
</evidence>
<dbReference type="PROSITE" id="PS51194">
    <property type="entry name" value="HELICASE_CTER"/>
    <property type="match status" value="1"/>
</dbReference>
<evidence type="ECO:0000259" key="2">
    <source>
        <dbReference type="PROSITE" id="PS51194"/>
    </source>
</evidence>
<sequence length="740" mass="85816">MFLHKHNSETYANMVSLFQTEQRVAAVQPTGTGKSYLIMQLIEDNADKRFAVCSPSTYIFEQMKSLAEGNNISLKKTDFLTYTKLAQTEAFSEYDYLILDEMHRCGASCWSIGVQRLIDSNPNAKVFGTSATPIRYLDSGRNMADELFNGVYAVNMSLAEAIRRKILPLPIYVTSWYSFRGDIEQLEMKAEQSGNPRLKSALLGKIRKAKSMIAELDVGIEKIFEKHIRNKAGKFIVFCPSVEQLQRMVSECDSWFTKVNRDIHKYTVYAQNSASDKQFEEFRSDKDSNALKLLFCIDMLNEGVHFDDVDGVIMLRATQSANVFYQQLGRALACSDSKKKPVIFDIVNNYETGDTAQQYAGFMEIARGEGDYDDEIEFELYDYVCDIREILNELNDTFANSWDFNFELLKEYAEKYHAFPDGNTSYEGVLIGKWANQQRTLNNQGKLSKNRVDKLNSIDFPWDVNEASWQTFYEELKSIVESLGHFPKKSEFGSDKTSLYRWVTTQKYKYRNGTLEEDKAKKLIAIGCEITKGMAEYWQDNCDRLGEFVKQHGRFPNYADVKSDPELKVIYVWANSQRTARYRGQLSEERIAILDSIGFTWDKHEEEWLNAFNRLRSYFKEYGSLPGINEVVDGYKLGKWYKSQVVLYLAGNMQAHRVERFKEAGIPLENIRQRRKNEVFMKYYDSYMEYLQKFGKHPASKDRYNDLDLVKWRCTQMQKKRQGKLTDEQANLLATICRGL</sequence>
<evidence type="ECO:0000313" key="3">
    <source>
        <dbReference type="EMBL" id="SFB66264.1"/>
    </source>
</evidence>
<keyword evidence="3" id="KW-0547">Nucleotide-binding</keyword>
<dbReference type="Proteomes" id="UP000182192">
    <property type="component" value="Unassembled WGS sequence"/>
</dbReference>
<dbReference type="Gene3D" id="6.10.140.530">
    <property type="match status" value="4"/>
</dbReference>
<dbReference type="RefSeq" id="WP_074959458.1">
    <property type="nucleotide sequence ID" value="NZ_FOKQ01000001.1"/>
</dbReference>
<dbReference type="InterPro" id="IPR027417">
    <property type="entry name" value="P-loop_NTPase"/>
</dbReference>
<dbReference type="SUPFAM" id="SSF52540">
    <property type="entry name" value="P-loop containing nucleoside triphosphate hydrolases"/>
    <property type="match status" value="1"/>
</dbReference>
<dbReference type="PANTHER" id="PTHR33418:SF1">
    <property type="entry name" value="HELICASE-ASSOCIATED DOMAIN-CONTAINING PROTEIN"/>
    <property type="match status" value="1"/>
</dbReference>
<reference evidence="3 4" key="1">
    <citation type="submission" date="2016-10" db="EMBL/GenBank/DDBJ databases">
        <authorList>
            <person name="de Groot N.N."/>
        </authorList>
    </citation>
    <scope>NUCLEOTIDE SEQUENCE [LARGE SCALE GENOMIC DNA]</scope>
    <source>
        <strain evidence="3 4">AR67</strain>
    </source>
</reference>
<dbReference type="Gene3D" id="3.40.50.300">
    <property type="entry name" value="P-loop containing nucleotide triphosphate hydrolases"/>
    <property type="match status" value="2"/>
</dbReference>